<dbReference type="RefSeq" id="WP_017024101.1">
    <property type="nucleotide sequence ID" value="NZ_AJYK02000013.1"/>
</dbReference>
<accession>A0A1E5E5I7</accession>
<keyword evidence="1" id="KW-0732">Signal</keyword>
<dbReference type="OrthoDB" id="8441428at2"/>
<evidence type="ECO:0000259" key="2">
    <source>
        <dbReference type="SMART" id="SM00849"/>
    </source>
</evidence>
<organism evidence="3 4">
    <name type="scientific">Vibrio rumoiensis 1S-45</name>
    <dbReference type="NCBI Taxonomy" id="1188252"/>
    <lineage>
        <taxon>Bacteria</taxon>
        <taxon>Pseudomonadati</taxon>
        <taxon>Pseudomonadota</taxon>
        <taxon>Gammaproteobacteria</taxon>
        <taxon>Vibrionales</taxon>
        <taxon>Vibrionaceae</taxon>
        <taxon>Vibrio</taxon>
    </lineage>
</organism>
<dbReference type="InterPro" id="IPR001279">
    <property type="entry name" value="Metallo-B-lactamas"/>
</dbReference>
<dbReference type="SUPFAM" id="SSF56281">
    <property type="entry name" value="Metallo-hydrolase/oxidoreductase"/>
    <property type="match status" value="1"/>
</dbReference>
<evidence type="ECO:0000313" key="4">
    <source>
        <dbReference type="Proteomes" id="UP000094070"/>
    </source>
</evidence>
<dbReference type="Proteomes" id="UP000094070">
    <property type="component" value="Unassembled WGS sequence"/>
</dbReference>
<feature type="domain" description="Metallo-beta-lactamase" evidence="2">
    <location>
        <begin position="38"/>
        <end position="223"/>
    </location>
</feature>
<comment type="caution">
    <text evidence="3">The sequence shown here is derived from an EMBL/GenBank/DDBJ whole genome shotgun (WGS) entry which is preliminary data.</text>
</comment>
<keyword evidence="3" id="KW-0378">Hydrolase</keyword>
<dbReference type="Pfam" id="PF00753">
    <property type="entry name" value="Lactamase_B"/>
    <property type="match status" value="1"/>
</dbReference>
<evidence type="ECO:0000256" key="1">
    <source>
        <dbReference type="SAM" id="SignalP"/>
    </source>
</evidence>
<dbReference type="InterPro" id="IPR050855">
    <property type="entry name" value="NDM-1-like"/>
</dbReference>
<dbReference type="CDD" id="cd07739">
    <property type="entry name" value="metallo-hydrolase-like_MBL-fold"/>
    <property type="match status" value="1"/>
</dbReference>
<dbReference type="eggNOG" id="COG0491">
    <property type="taxonomic scope" value="Bacteria"/>
</dbReference>
<protein>
    <submittedName>
        <fullName evidence="3">MBL fold metallo-hydrolase</fullName>
    </submittedName>
</protein>
<reference evidence="3 4" key="1">
    <citation type="journal article" date="2012" name="Science">
        <title>Ecological populations of bacteria act as socially cohesive units of antibiotic production and resistance.</title>
        <authorList>
            <person name="Cordero O.X."/>
            <person name="Wildschutte H."/>
            <person name="Kirkup B."/>
            <person name="Proehl S."/>
            <person name="Ngo L."/>
            <person name="Hussain F."/>
            <person name="Le Roux F."/>
            <person name="Mincer T."/>
            <person name="Polz M.F."/>
        </authorList>
    </citation>
    <scope>NUCLEOTIDE SEQUENCE [LARGE SCALE GENOMIC DNA]</scope>
    <source>
        <strain evidence="3 4">1S-45</strain>
    </source>
</reference>
<evidence type="ECO:0000313" key="3">
    <source>
        <dbReference type="EMBL" id="OEF29073.1"/>
    </source>
</evidence>
<dbReference type="PANTHER" id="PTHR42951:SF14">
    <property type="entry name" value="METALLO-BETA-LACTAMASE SUPERFAMILY PROTEIN"/>
    <property type="match status" value="1"/>
</dbReference>
<name>A0A1E5E5I7_9VIBR</name>
<feature type="signal peptide" evidence="1">
    <location>
        <begin position="1"/>
        <end position="19"/>
    </location>
</feature>
<sequence>MKKITLLAASILVAGSVFATENTPLTFDVYNADESSFHVNSTLIIGENEVMLVDTGFTKADALRIAAKVLDTGKELKTIFISQADPDYYFGAEVLHKLFPDANIITTPAVKAVIEKKLDSKLQIWGPQLGNNAPVAPYIPKAIEATSLTLEGHKIEIKGTEGILSYRPYLWVPSSKTILGNVAIFGNLHLWMADIQTEKSQKAWSEQLKNMQALQPEIVIPGHMQSGAPLNLETISYSIQYLNDFSKAQKSSKNSTQLIEKMTEKYQNSGFPVALSIGAKVHMGEMKW</sequence>
<feature type="chain" id="PRO_5009174740" evidence="1">
    <location>
        <begin position="20"/>
        <end position="288"/>
    </location>
</feature>
<gene>
    <name evidence="3" type="ORF">A1QC_14135</name>
</gene>
<proteinExistence type="predicted"/>
<keyword evidence="4" id="KW-1185">Reference proteome</keyword>
<dbReference type="STRING" id="1188252.A1QC_14135"/>
<dbReference type="SMART" id="SM00849">
    <property type="entry name" value="Lactamase_B"/>
    <property type="match status" value="1"/>
</dbReference>
<dbReference type="Gene3D" id="3.60.15.10">
    <property type="entry name" value="Ribonuclease Z/Hydroxyacylglutathione hydrolase-like"/>
    <property type="match status" value="1"/>
</dbReference>
<dbReference type="GO" id="GO:0016787">
    <property type="term" value="F:hydrolase activity"/>
    <property type="evidence" value="ECO:0007669"/>
    <property type="project" value="UniProtKB-KW"/>
</dbReference>
<dbReference type="PANTHER" id="PTHR42951">
    <property type="entry name" value="METALLO-BETA-LACTAMASE DOMAIN-CONTAINING"/>
    <property type="match status" value="1"/>
</dbReference>
<dbReference type="AlphaFoldDB" id="A0A1E5E5I7"/>
<dbReference type="EMBL" id="AJYK02000013">
    <property type="protein sequence ID" value="OEF29073.1"/>
    <property type="molecule type" value="Genomic_DNA"/>
</dbReference>
<dbReference type="InterPro" id="IPR036866">
    <property type="entry name" value="RibonucZ/Hydroxyglut_hydro"/>
</dbReference>